<gene>
    <name evidence="9" type="ORF">WT56_19400</name>
</gene>
<dbReference type="AlphaFoldDB" id="A0A132EEJ4"/>
<dbReference type="InterPro" id="IPR008962">
    <property type="entry name" value="PapD-like_sf"/>
</dbReference>
<dbReference type="InterPro" id="IPR016147">
    <property type="entry name" value="Pili_assmbl_chaperone_N"/>
</dbReference>
<protein>
    <submittedName>
        <fullName evidence="9">Pilus assembly protein</fullName>
    </submittedName>
</protein>
<dbReference type="Proteomes" id="UP000062912">
    <property type="component" value="Unassembled WGS sequence"/>
</dbReference>
<reference evidence="9 10" key="1">
    <citation type="submission" date="2015-11" db="EMBL/GenBank/DDBJ databases">
        <title>Expanding the genomic diversity of Burkholderia species for the development of highly accurate diagnostics.</title>
        <authorList>
            <person name="Sahl J."/>
            <person name="Keim P."/>
            <person name="Wagner D."/>
        </authorList>
    </citation>
    <scope>NUCLEOTIDE SEQUENCE [LARGE SCALE GENOMIC DNA]</scope>
    <source>
        <strain evidence="9 10">MSMB368WGS</strain>
    </source>
</reference>
<dbReference type="PRINTS" id="PR00969">
    <property type="entry name" value="CHAPERONPILI"/>
</dbReference>
<evidence type="ECO:0000256" key="2">
    <source>
        <dbReference type="ARBA" id="ARBA00007399"/>
    </source>
</evidence>
<dbReference type="OrthoDB" id="9131059at2"/>
<feature type="chain" id="PRO_5007290681" evidence="6">
    <location>
        <begin position="26"/>
        <end position="252"/>
    </location>
</feature>
<feature type="domain" description="Pili assembly chaperone N-terminal" evidence="7">
    <location>
        <begin position="29"/>
        <end position="150"/>
    </location>
</feature>
<name>A0A132EEJ4_9BURK</name>
<dbReference type="RefSeq" id="WP_060243136.1">
    <property type="nucleotide sequence ID" value="NZ_LPJR01000041.1"/>
</dbReference>
<comment type="subcellular location">
    <subcellularLocation>
        <location evidence="1">Periplasm</location>
    </subcellularLocation>
</comment>
<feature type="domain" description="Pili assembly chaperone C-terminal" evidence="8">
    <location>
        <begin position="177"/>
        <end position="240"/>
    </location>
</feature>
<evidence type="ECO:0000256" key="5">
    <source>
        <dbReference type="ARBA" id="ARBA00023186"/>
    </source>
</evidence>
<keyword evidence="5" id="KW-0143">Chaperone</keyword>
<evidence type="ECO:0000259" key="7">
    <source>
        <dbReference type="Pfam" id="PF00345"/>
    </source>
</evidence>
<dbReference type="PANTHER" id="PTHR30251">
    <property type="entry name" value="PILUS ASSEMBLY CHAPERONE"/>
    <property type="match status" value="1"/>
</dbReference>
<dbReference type="EMBL" id="LPJR01000041">
    <property type="protein sequence ID" value="KWF27195.1"/>
    <property type="molecule type" value="Genomic_DNA"/>
</dbReference>
<sequence length="252" mass="27358">MNRPHALNVLGPALLAICVSHASLAAASVVMTNTRVIFAGDAKEQNLQFTNLDDSPSVMQVWVDSGDTKSTPDTADAPFLVNPPIFRIEPKTGQTVRLIFVGHDLPQDRESIFYLNSLQIPSLNAAYADQNRMLVMLRNRIKVFYRPATIEGSSQTVPDKLALHLDRHDGKTRVVLDNPTGYFVSALGGSAACGTHVAAFTADMVAPHSSARWVLNGTCPPGPDAAKITIRYVNDYGAVDTHEYRSTGEPNE</sequence>
<dbReference type="InterPro" id="IPR050643">
    <property type="entry name" value="Periplasmic_pilus_chap"/>
</dbReference>
<dbReference type="PANTHER" id="PTHR30251:SF25">
    <property type="entry name" value="FIMBRIAE CHAPARONE"/>
    <property type="match status" value="1"/>
</dbReference>
<evidence type="ECO:0000256" key="1">
    <source>
        <dbReference type="ARBA" id="ARBA00004418"/>
    </source>
</evidence>
<dbReference type="InterPro" id="IPR013783">
    <property type="entry name" value="Ig-like_fold"/>
</dbReference>
<feature type="signal peptide" evidence="6">
    <location>
        <begin position="1"/>
        <end position="25"/>
    </location>
</feature>
<evidence type="ECO:0000256" key="3">
    <source>
        <dbReference type="ARBA" id="ARBA00022729"/>
    </source>
</evidence>
<keyword evidence="3 6" id="KW-0732">Signal</keyword>
<evidence type="ECO:0000313" key="10">
    <source>
        <dbReference type="Proteomes" id="UP000062912"/>
    </source>
</evidence>
<dbReference type="SUPFAM" id="SSF49584">
    <property type="entry name" value="Periplasmic chaperone C-domain"/>
    <property type="match status" value="1"/>
</dbReference>
<proteinExistence type="inferred from homology"/>
<dbReference type="Pfam" id="PF02753">
    <property type="entry name" value="PapD_C"/>
    <property type="match status" value="1"/>
</dbReference>
<dbReference type="InterPro" id="IPR001829">
    <property type="entry name" value="Pili_assmbl_chaperone_bac"/>
</dbReference>
<evidence type="ECO:0000259" key="8">
    <source>
        <dbReference type="Pfam" id="PF02753"/>
    </source>
</evidence>
<evidence type="ECO:0000256" key="4">
    <source>
        <dbReference type="ARBA" id="ARBA00022764"/>
    </source>
</evidence>
<dbReference type="GO" id="GO:0030288">
    <property type="term" value="C:outer membrane-bounded periplasmic space"/>
    <property type="evidence" value="ECO:0007669"/>
    <property type="project" value="InterPro"/>
</dbReference>
<keyword evidence="4" id="KW-0574">Periplasm</keyword>
<comment type="caution">
    <text evidence="9">The sequence shown here is derived from an EMBL/GenBank/DDBJ whole genome shotgun (WGS) entry which is preliminary data.</text>
</comment>
<dbReference type="Pfam" id="PF00345">
    <property type="entry name" value="PapD_N"/>
    <property type="match status" value="1"/>
</dbReference>
<dbReference type="InterPro" id="IPR036316">
    <property type="entry name" value="Pili_assmbl_chap_C_dom_sf"/>
</dbReference>
<comment type="similarity">
    <text evidence="2">Belongs to the periplasmic pilus chaperone family.</text>
</comment>
<organism evidence="9 10">
    <name type="scientific">Burkholderia pseudomultivorans</name>
    <dbReference type="NCBI Taxonomy" id="1207504"/>
    <lineage>
        <taxon>Bacteria</taxon>
        <taxon>Pseudomonadati</taxon>
        <taxon>Pseudomonadota</taxon>
        <taxon>Betaproteobacteria</taxon>
        <taxon>Burkholderiales</taxon>
        <taxon>Burkholderiaceae</taxon>
        <taxon>Burkholderia</taxon>
        <taxon>Burkholderia cepacia complex</taxon>
    </lineage>
</organism>
<dbReference type="GO" id="GO:0071555">
    <property type="term" value="P:cell wall organization"/>
    <property type="evidence" value="ECO:0007669"/>
    <property type="project" value="InterPro"/>
</dbReference>
<evidence type="ECO:0000313" key="9">
    <source>
        <dbReference type="EMBL" id="KWF27195.1"/>
    </source>
</evidence>
<accession>A0A132EEJ4</accession>
<dbReference type="SUPFAM" id="SSF49354">
    <property type="entry name" value="PapD-like"/>
    <property type="match status" value="1"/>
</dbReference>
<evidence type="ECO:0000256" key="6">
    <source>
        <dbReference type="SAM" id="SignalP"/>
    </source>
</evidence>
<dbReference type="Gene3D" id="2.60.40.10">
    <property type="entry name" value="Immunoglobulins"/>
    <property type="match status" value="2"/>
</dbReference>
<dbReference type="InterPro" id="IPR016148">
    <property type="entry name" value="Pili_assmbl_chaperone_C"/>
</dbReference>